<evidence type="ECO:0000313" key="2">
    <source>
        <dbReference type="Proteomes" id="UP000004757"/>
    </source>
</evidence>
<gene>
    <name evidence="1" type="ORF">MALL_0759</name>
</gene>
<dbReference type="Proteomes" id="UP000004757">
    <property type="component" value="Unassembled WGS sequence"/>
</dbReference>
<proteinExistence type="predicted"/>
<name>D4XW96_9BACT</name>
<dbReference type="EMBL" id="ADNC01000023">
    <property type="protein sequence ID" value="EFF41393.1"/>
    <property type="molecule type" value="Genomic_DNA"/>
</dbReference>
<dbReference type="AlphaFoldDB" id="D4XW96"/>
<sequence length="62" mass="7218">MTWRNNIRFYSLIIPPLAKNTKLPANIIDLDFYKMDNEFKLNCGLVKKEKSLIGIKTDNTTD</sequence>
<evidence type="ECO:0000313" key="1">
    <source>
        <dbReference type="EMBL" id="EFF41393.1"/>
    </source>
</evidence>
<organism evidence="1 2">
    <name type="scientific">Mycoplasmopsis alligatoris A21JP2</name>
    <dbReference type="NCBI Taxonomy" id="747682"/>
    <lineage>
        <taxon>Bacteria</taxon>
        <taxon>Bacillati</taxon>
        <taxon>Mycoplasmatota</taxon>
        <taxon>Mycoplasmoidales</taxon>
        <taxon>Metamycoplasmataceae</taxon>
        <taxon>Mycoplasmopsis</taxon>
    </lineage>
</organism>
<protein>
    <submittedName>
        <fullName evidence="1">Uncharacterized protein</fullName>
    </submittedName>
</protein>
<reference evidence="1 2" key="1">
    <citation type="submission" date="2010-03" db="EMBL/GenBank/DDBJ databases">
        <authorList>
            <person name="Glass J.I."/>
            <person name="Benders G.A."/>
            <person name="Durkin A.S."/>
            <person name="Farmerie W.G."/>
            <person name="Hlavinka K."/>
            <person name="Hostetler J."/>
            <person name="Jackson J."/>
            <person name="May M.A."/>
            <person name="Miller R.H."/>
            <person name="Paralanov V."/>
            <person name="Radune D."/>
            <person name="Szczypinski B."/>
            <person name="Brown D.R."/>
        </authorList>
    </citation>
    <scope>NUCLEOTIDE SEQUENCE [LARGE SCALE GENOMIC DNA]</scope>
    <source>
        <strain evidence="1 2">A21JP2</strain>
    </source>
</reference>
<comment type="caution">
    <text evidence="1">The sequence shown here is derived from an EMBL/GenBank/DDBJ whole genome shotgun (WGS) entry which is preliminary data.</text>
</comment>
<keyword evidence="2" id="KW-1185">Reference proteome</keyword>
<accession>D4XW96</accession>